<reference evidence="2 3" key="1">
    <citation type="journal article" date="2016" name="Front. Microbiol.">
        <title>Comprehensive Phylogenetic Analysis of Bovine Non-aureus Staphylococci Species Based on Whole-Genome Sequencing.</title>
        <authorList>
            <person name="Naushad S."/>
            <person name="Barkema H.W."/>
            <person name="Luby C."/>
            <person name="Condas L.A."/>
            <person name="Nobrega D.B."/>
            <person name="Carson D.A."/>
            <person name="De Buck J."/>
        </authorList>
    </citation>
    <scope>NUCLEOTIDE SEQUENCE [LARGE SCALE GENOMIC DNA]</scope>
    <source>
        <strain evidence="2 3">SNUC 3829</strain>
    </source>
</reference>
<dbReference type="InterPro" id="IPR052509">
    <property type="entry name" value="Metal_resp_DNA-bind_regulator"/>
</dbReference>
<dbReference type="PANTHER" id="PTHR33169:SF14">
    <property type="entry name" value="TRANSCRIPTIONAL REGULATOR RV3488"/>
    <property type="match status" value="1"/>
</dbReference>
<evidence type="ECO:0000313" key="3">
    <source>
        <dbReference type="Proteomes" id="UP000241208"/>
    </source>
</evidence>
<organism evidence="2 3">
    <name type="scientific">Staphylococcus cohnii</name>
    <dbReference type="NCBI Taxonomy" id="29382"/>
    <lineage>
        <taxon>Bacteria</taxon>
        <taxon>Bacillati</taxon>
        <taxon>Bacillota</taxon>
        <taxon>Bacilli</taxon>
        <taxon>Bacillales</taxon>
        <taxon>Staphylococcaceae</taxon>
        <taxon>Staphylococcus</taxon>
        <taxon>Staphylococcus cohnii species complex</taxon>
    </lineage>
</organism>
<dbReference type="RefSeq" id="WP_107385854.1">
    <property type="nucleotide sequence ID" value="NZ_CP188078.1"/>
</dbReference>
<dbReference type="EMBL" id="PYZR01000160">
    <property type="protein sequence ID" value="PTF65034.1"/>
    <property type="molecule type" value="Genomic_DNA"/>
</dbReference>
<dbReference type="InterPro" id="IPR005149">
    <property type="entry name" value="Tscrpt_reg_PadR_N"/>
</dbReference>
<dbReference type="AlphaFoldDB" id="A0A2T4LQ56"/>
<dbReference type="Gene3D" id="1.10.10.10">
    <property type="entry name" value="Winged helix-like DNA-binding domain superfamily/Winged helix DNA-binding domain"/>
    <property type="match status" value="1"/>
</dbReference>
<dbReference type="InterPro" id="IPR036388">
    <property type="entry name" value="WH-like_DNA-bd_sf"/>
</dbReference>
<dbReference type="InterPro" id="IPR036390">
    <property type="entry name" value="WH_DNA-bd_sf"/>
</dbReference>
<evidence type="ECO:0000313" key="2">
    <source>
        <dbReference type="EMBL" id="PTF65034.1"/>
    </source>
</evidence>
<dbReference type="Pfam" id="PF03551">
    <property type="entry name" value="PadR"/>
    <property type="match status" value="1"/>
</dbReference>
<dbReference type="Proteomes" id="UP000241208">
    <property type="component" value="Unassembled WGS sequence"/>
</dbReference>
<sequence length="179" mass="20909">MSIQIFILGKLMEKNSYPYLLKKQLSEPIPFDKMSGLTESKLYYNFEALSKKGLVEIVETIKEENRPDKQVFQITEKGKQTLPKLIYKLFENTKEISEMYVGVAYLKFVDNQKVINILESKIQDNKQMLIEAQEIKHKIQVTPENEGLLNFMSDHFTTKTSNTIHFLEKLITLIENENV</sequence>
<dbReference type="SUPFAM" id="SSF46785">
    <property type="entry name" value="Winged helix' DNA-binding domain"/>
    <property type="match status" value="1"/>
</dbReference>
<gene>
    <name evidence="2" type="ORF">BUY34_11110</name>
</gene>
<evidence type="ECO:0000259" key="1">
    <source>
        <dbReference type="Pfam" id="PF03551"/>
    </source>
</evidence>
<dbReference type="PANTHER" id="PTHR33169">
    <property type="entry name" value="PADR-FAMILY TRANSCRIPTIONAL REGULATOR"/>
    <property type="match status" value="1"/>
</dbReference>
<protein>
    <submittedName>
        <fullName evidence="2">Transcriptional regulator</fullName>
    </submittedName>
</protein>
<comment type="caution">
    <text evidence="2">The sequence shown here is derived from an EMBL/GenBank/DDBJ whole genome shotgun (WGS) entry which is preliminary data.</text>
</comment>
<accession>A0A2T4LQ56</accession>
<name>A0A2T4LQ56_9STAP</name>
<feature type="domain" description="Transcription regulator PadR N-terminal" evidence="1">
    <location>
        <begin position="7"/>
        <end position="82"/>
    </location>
</feature>
<proteinExistence type="predicted"/>